<comment type="caution">
    <text evidence="1">The sequence shown here is derived from an EMBL/GenBank/DDBJ whole genome shotgun (WGS) entry which is preliminary data.</text>
</comment>
<gene>
    <name evidence="1" type="ORF">SM124_09505</name>
</gene>
<organism evidence="1 2">
    <name type="scientific">Robertmurraya mangrovi</name>
    <dbReference type="NCBI Taxonomy" id="3098077"/>
    <lineage>
        <taxon>Bacteria</taxon>
        <taxon>Bacillati</taxon>
        <taxon>Bacillota</taxon>
        <taxon>Bacilli</taxon>
        <taxon>Bacillales</taxon>
        <taxon>Bacillaceae</taxon>
        <taxon>Robertmurraya</taxon>
    </lineage>
</organism>
<dbReference type="Pfam" id="PF02810">
    <property type="entry name" value="SEC-C"/>
    <property type="match status" value="1"/>
</dbReference>
<dbReference type="EMBL" id="JAXOFX010000004">
    <property type="protein sequence ID" value="MDZ5471983.1"/>
    <property type="molecule type" value="Genomic_DNA"/>
</dbReference>
<evidence type="ECO:0000313" key="2">
    <source>
        <dbReference type="Proteomes" id="UP001290455"/>
    </source>
</evidence>
<dbReference type="Gene3D" id="3.10.450.50">
    <property type="match status" value="1"/>
</dbReference>
<name>A0ABU5IXV1_9BACI</name>
<proteinExistence type="predicted"/>
<dbReference type="RefSeq" id="WP_322446271.1">
    <property type="nucleotide sequence ID" value="NZ_JAXOFX010000004.1"/>
</dbReference>
<protein>
    <submittedName>
        <fullName evidence="1">SEC-C domain-containing protein</fullName>
    </submittedName>
</protein>
<sequence>MAIKQKRNEPCLCGSGKKYKKCCGANESVSITSILENEIMDLQGDIIRYGLDEYDFEIDADFDYVFGDPENIEEPLMEFLVLTHTIWFSIFKPLNDGETILQKYIKQRGKMIQRPMLREILNSWTEAKPIVGKIISYSAQEMVVQDSLTGDTEIVKVLDNSEEPISNFLFGILVPFNDEQVFFPDFFDFDLSANSDNIEMYFKQTFDESPYEDPKEFLKEQLLLSIFNLQYEALEVSANDLDWENPMHSKVALKFEEVMNELNAPEEFISAGIILWHQFCVRKPKRIVKADLYVAATEYVVMSINPFIEITMKEIATRYEISESSLKKIVSEMKDELAEPLRDLEYAMVKEYAETSGIL</sequence>
<dbReference type="Proteomes" id="UP001290455">
    <property type="component" value="Unassembled WGS sequence"/>
</dbReference>
<evidence type="ECO:0000313" key="1">
    <source>
        <dbReference type="EMBL" id="MDZ5471983.1"/>
    </source>
</evidence>
<dbReference type="InterPro" id="IPR004027">
    <property type="entry name" value="SEC_C_motif"/>
</dbReference>
<reference evidence="1 2" key="1">
    <citation type="submission" date="2023-11" db="EMBL/GenBank/DDBJ databases">
        <title>Bacillus jintuensis, isolated from a mudflat on the Beibu Gulf coast.</title>
        <authorList>
            <person name="Li M."/>
        </authorList>
    </citation>
    <scope>NUCLEOTIDE SEQUENCE [LARGE SCALE GENOMIC DNA]</scope>
    <source>
        <strain evidence="1 2">31A1R</strain>
    </source>
</reference>
<dbReference type="SUPFAM" id="SSF103642">
    <property type="entry name" value="Sec-C motif"/>
    <property type="match status" value="1"/>
</dbReference>
<keyword evidence="2" id="KW-1185">Reference proteome</keyword>
<accession>A0ABU5IXV1</accession>